<name>B6ANJ5_9BACT</name>
<accession>B6ANJ5</accession>
<dbReference type="EMBL" id="DS995260">
    <property type="protein sequence ID" value="EDZ38831.1"/>
    <property type="molecule type" value="Genomic_DNA"/>
</dbReference>
<proteinExistence type="predicted"/>
<dbReference type="AlphaFoldDB" id="B6ANJ5"/>
<evidence type="ECO:0000313" key="1">
    <source>
        <dbReference type="EMBL" id="EDZ38831.1"/>
    </source>
</evidence>
<protein>
    <submittedName>
        <fullName evidence="1">Uncharacterized protein</fullName>
    </submittedName>
</protein>
<reference evidence="1" key="2">
    <citation type="journal article" date="2008" name="PLoS Biol.">
        <title>Population genomic analysis of strain variation in Leptospirillum group II bacteria involved in acid mine drainage formation.</title>
        <authorList>
            <person name="Simmons S.L."/>
            <person name="Dibartolo G."/>
            <person name="Denef V.J."/>
            <person name="Goltsman D.S."/>
            <person name="Thelen M.P."/>
            <person name="Banfield J.F."/>
        </authorList>
    </citation>
    <scope>NUCLEOTIDE SEQUENCE [LARGE SCALE GENOMIC DNA]</scope>
</reference>
<reference evidence="1" key="1">
    <citation type="journal article" date="2004" name="Nature">
        <title>Community structure and metabolism through reconstruction of microbial genomes from the environment.</title>
        <authorList>
            <person name="Tyson G.W."/>
            <person name="Chapman J."/>
            <person name="Hugenholtz P."/>
            <person name="Allen E.E."/>
            <person name="Ram R.J."/>
            <person name="Richardson P.M."/>
            <person name="Solovyev V.V."/>
            <person name="Rubin E.M."/>
            <person name="Rokhsar D.S."/>
            <person name="Banfield J.F."/>
        </authorList>
    </citation>
    <scope>NUCLEOTIDE SEQUENCE [LARGE SCALE GENOMIC DNA]</scope>
</reference>
<sequence length="67" mass="7143">MGINDPLPGHQDVCSSHGSFDSFCYSGSSHGKGAAKIRRLGVEADMKRGDVTDSDPDGFKLLPYSNI</sequence>
<organism evidence="1">
    <name type="scientific">Leptospirillum sp. Group II '5-way CG'</name>
    <dbReference type="NCBI Taxonomy" id="419541"/>
    <lineage>
        <taxon>Bacteria</taxon>
        <taxon>Pseudomonadati</taxon>
        <taxon>Nitrospirota</taxon>
        <taxon>Nitrospiria</taxon>
        <taxon>Nitrospirales</taxon>
        <taxon>Nitrospiraceae</taxon>
        <taxon>Leptospirillum</taxon>
    </lineage>
</organism>
<gene>
    <name evidence="1" type="ORF">CGL2_10580003</name>
</gene>